<keyword evidence="1" id="KW-0808">Transferase</keyword>
<comment type="catalytic activity">
    <reaction evidence="1">
        <text>RNA(n) + a ribonucleoside 5'-triphosphate = RNA(n+1) + diphosphate</text>
        <dbReference type="Rhea" id="RHEA:21248"/>
        <dbReference type="Rhea" id="RHEA-COMP:14527"/>
        <dbReference type="Rhea" id="RHEA-COMP:17342"/>
        <dbReference type="ChEBI" id="CHEBI:33019"/>
        <dbReference type="ChEBI" id="CHEBI:61557"/>
        <dbReference type="ChEBI" id="CHEBI:140395"/>
        <dbReference type="EC" id="2.7.7.48"/>
    </reaction>
</comment>
<evidence type="ECO:0000256" key="1">
    <source>
        <dbReference type="RuleBase" id="RU363098"/>
    </source>
</evidence>
<sequence>MASQKADTGFHFTLRSVLSLDDNVWDFQVPSLPSPSTLKKANLIKAISLQTDLKECKHSMILKVQPNTPNRATADHPTDRLMLFSIEAFKPLVFGAAAKEQQPTTDLQPRTRQEVSDYIIRCLRAGIILNGVHYDFYGHSNTQLKSRSCFLMAATKEEISRRIEGMGDFTRMKTVGKKAKRIGLLFSSSKTAMIINPDRCENIPDVETDEYVFTDGCGLIAPSLAHELSRRTKIVFRDSRYTPSVFQLRYRGSRALQGKQPSSPSDLAGRLTSQPFSYGFLNDESIILLHALGISQETLLFKQRNHMQLLKNAKSDFLDAFRFLSYVNRPDLAERVLLEGHESVKPQINRQVNDELKKMLNKQGGQKCRIFVQKVEASVWWECAVKVTLEENGLPHALMNTEIMVIRNPCLHPGDWQKFKVVERPELSHLVDCIVFSTRGRRPAADLMSGGDLDGDTFFVSWDPDLIPSTVSAPALYPGGREPIQFRLITDDDRLVYFAKYQNSSLGQVKNLYLDWACVAGPMSAQCQELNRLFSQCVKLAYTWCLKNNTSFDSLMHLFDFNILTADQKAWVLAHLPPSATATGLVQNALCSSGILLPSELQQFHLDYPGIKWKRTYDSSIDRLATFHDALATNLELFQRTLIVFQPDERSSLAIYIPNKIERSQDCVIDNTGRLFAFPHSQGPQRQARLSLPTKMQYQLYCDGNVFQLFEKQRRFSWIFIARPGNNDEEYHNVQNRGDRRRKKQELERQRQLLK</sequence>
<dbReference type="Pfam" id="PF05183">
    <property type="entry name" value="RdRP"/>
    <property type="match status" value="1"/>
</dbReference>
<keyword evidence="1" id="KW-0696">RNA-directed RNA polymerase</keyword>
<dbReference type="PANTHER" id="PTHR23079">
    <property type="entry name" value="RNA-DEPENDENT RNA POLYMERASE"/>
    <property type="match status" value="1"/>
</dbReference>
<protein>
    <recommendedName>
        <fullName evidence="1">RNA-dependent RNA polymerase</fullName>
        <ecNumber evidence="1">2.7.7.48</ecNumber>
    </recommendedName>
</protein>
<dbReference type="GO" id="GO:0003968">
    <property type="term" value="F:RNA-directed RNA polymerase activity"/>
    <property type="evidence" value="ECO:0007669"/>
    <property type="project" value="UniProtKB-KW"/>
</dbReference>
<comment type="similarity">
    <text evidence="1">Belongs to the RdRP family.</text>
</comment>
<feature type="region of interest" description="Disordered" evidence="2">
    <location>
        <begin position="731"/>
        <end position="755"/>
    </location>
</feature>
<dbReference type="InterPro" id="IPR007855">
    <property type="entry name" value="RDRP"/>
</dbReference>
<proteinExistence type="inferred from homology"/>
<accession>A0A9P9R6T6</accession>
<dbReference type="GO" id="GO:0003723">
    <property type="term" value="F:RNA binding"/>
    <property type="evidence" value="ECO:0007669"/>
    <property type="project" value="UniProtKB-KW"/>
</dbReference>
<dbReference type="PANTHER" id="PTHR23079:SF55">
    <property type="entry name" value="RNA-DIRECTED RNA POLYMERASE"/>
    <property type="match status" value="1"/>
</dbReference>
<keyword evidence="5" id="KW-1185">Reference proteome</keyword>
<dbReference type="RefSeq" id="XP_046055638.1">
    <property type="nucleotide sequence ID" value="XM_046189610.1"/>
</dbReference>
<comment type="caution">
    <text evidence="4">The sequence shown here is derived from an EMBL/GenBank/DDBJ whole genome shotgun (WGS) entry which is preliminary data.</text>
</comment>
<feature type="domain" description="RDRP core" evidence="3">
    <location>
        <begin position="75"/>
        <end position="538"/>
    </location>
</feature>
<evidence type="ECO:0000313" key="4">
    <source>
        <dbReference type="EMBL" id="KAH7267819.1"/>
    </source>
</evidence>
<dbReference type="AlphaFoldDB" id="A0A9P9R6T6"/>
<dbReference type="Proteomes" id="UP000720189">
    <property type="component" value="Unassembled WGS sequence"/>
</dbReference>
<dbReference type="GO" id="GO:0031380">
    <property type="term" value="C:nuclear RNA-directed RNA polymerase complex"/>
    <property type="evidence" value="ECO:0007669"/>
    <property type="project" value="TreeGrafter"/>
</dbReference>
<dbReference type="OrthoDB" id="6513042at2759"/>
<evidence type="ECO:0000259" key="3">
    <source>
        <dbReference type="Pfam" id="PF05183"/>
    </source>
</evidence>
<dbReference type="GO" id="GO:0030422">
    <property type="term" value="P:siRNA processing"/>
    <property type="evidence" value="ECO:0007669"/>
    <property type="project" value="TreeGrafter"/>
</dbReference>
<evidence type="ECO:0000313" key="5">
    <source>
        <dbReference type="Proteomes" id="UP000720189"/>
    </source>
</evidence>
<dbReference type="InterPro" id="IPR057596">
    <property type="entry name" value="RDRP_core"/>
</dbReference>
<gene>
    <name evidence="4" type="ORF">BKA55DRAFT_534586</name>
</gene>
<evidence type="ECO:0000256" key="2">
    <source>
        <dbReference type="SAM" id="MobiDB-lite"/>
    </source>
</evidence>
<feature type="compositionally biased region" description="Basic and acidic residues" evidence="2">
    <location>
        <begin position="745"/>
        <end position="755"/>
    </location>
</feature>
<name>A0A9P9R6T6_FUSRE</name>
<keyword evidence="1" id="KW-0548">Nucleotidyltransferase</keyword>
<reference evidence="4" key="1">
    <citation type="journal article" date="2021" name="Nat. Commun.">
        <title>Genetic determinants of endophytism in the Arabidopsis root mycobiome.</title>
        <authorList>
            <person name="Mesny F."/>
            <person name="Miyauchi S."/>
            <person name="Thiergart T."/>
            <person name="Pickel B."/>
            <person name="Atanasova L."/>
            <person name="Karlsson M."/>
            <person name="Huettel B."/>
            <person name="Barry K.W."/>
            <person name="Haridas S."/>
            <person name="Chen C."/>
            <person name="Bauer D."/>
            <person name="Andreopoulos W."/>
            <person name="Pangilinan J."/>
            <person name="LaButti K."/>
            <person name="Riley R."/>
            <person name="Lipzen A."/>
            <person name="Clum A."/>
            <person name="Drula E."/>
            <person name="Henrissat B."/>
            <person name="Kohler A."/>
            <person name="Grigoriev I.V."/>
            <person name="Martin F.M."/>
            <person name="Hacquard S."/>
        </authorList>
    </citation>
    <scope>NUCLEOTIDE SEQUENCE</scope>
    <source>
        <strain evidence="4">MPI-CAGE-AT-0023</strain>
    </source>
</reference>
<dbReference type="GeneID" id="70219564"/>
<keyword evidence="1" id="KW-0694">RNA-binding</keyword>
<dbReference type="EMBL" id="JAGMUX010000002">
    <property type="protein sequence ID" value="KAH7267819.1"/>
    <property type="molecule type" value="Genomic_DNA"/>
</dbReference>
<dbReference type="EC" id="2.7.7.48" evidence="1"/>
<organism evidence="4 5">
    <name type="scientific">Fusarium redolens</name>
    <dbReference type="NCBI Taxonomy" id="48865"/>
    <lineage>
        <taxon>Eukaryota</taxon>
        <taxon>Fungi</taxon>
        <taxon>Dikarya</taxon>
        <taxon>Ascomycota</taxon>
        <taxon>Pezizomycotina</taxon>
        <taxon>Sordariomycetes</taxon>
        <taxon>Hypocreomycetidae</taxon>
        <taxon>Hypocreales</taxon>
        <taxon>Nectriaceae</taxon>
        <taxon>Fusarium</taxon>
        <taxon>Fusarium redolens species complex</taxon>
    </lineage>
</organism>